<accession>A0ABY0BI84</accession>
<dbReference type="EMBL" id="RYER01000021">
    <property type="protein sequence ID" value="RUO13493.1"/>
    <property type="molecule type" value="Genomic_DNA"/>
</dbReference>
<organism evidence="1 2">
    <name type="scientific">Moraxella catarrhalis</name>
    <name type="common">Branhamella catarrhalis</name>
    <dbReference type="NCBI Taxonomy" id="480"/>
    <lineage>
        <taxon>Bacteria</taxon>
        <taxon>Pseudomonadati</taxon>
        <taxon>Pseudomonadota</taxon>
        <taxon>Gammaproteobacteria</taxon>
        <taxon>Moraxellales</taxon>
        <taxon>Moraxellaceae</taxon>
        <taxon>Moraxella</taxon>
    </lineage>
</organism>
<comment type="caution">
    <text evidence="1">The sequence shown here is derived from an EMBL/GenBank/DDBJ whole genome shotgun (WGS) entry which is preliminary data.</text>
</comment>
<evidence type="ECO:0000313" key="1">
    <source>
        <dbReference type="EMBL" id="RUO13493.1"/>
    </source>
</evidence>
<keyword evidence="2" id="KW-1185">Reference proteome</keyword>
<reference evidence="1 2" key="1">
    <citation type="submission" date="2018-12" db="EMBL/GenBank/DDBJ databases">
        <title>Persistence of Moraxella catarrhalis in Chronic Obstructive Pulmonary Disease and Regulation of the Hag/MID Adhesin.</title>
        <authorList>
            <person name="Murphy T."/>
            <person name="Zhao X."/>
            <person name="Vyas G."/>
            <person name="Aluvathingal J."/>
            <person name="Nadendla S."/>
            <person name="Tallon L."/>
            <person name="Tettelin H."/>
        </authorList>
    </citation>
    <scope>NUCLEOTIDE SEQUENCE [LARGE SCALE GENOMIC DNA]</scope>
    <source>
        <strain evidence="1 2">173P27B1</strain>
    </source>
</reference>
<evidence type="ECO:0000313" key="2">
    <source>
        <dbReference type="Proteomes" id="UP000268436"/>
    </source>
</evidence>
<dbReference type="Proteomes" id="UP000268436">
    <property type="component" value="Unassembled WGS sequence"/>
</dbReference>
<sequence>MQKNDKNLSSLGKIISSHDYLYNNHSNNKQVKLHIFM</sequence>
<name>A0ABY0BI84_MORCA</name>
<proteinExistence type="predicted"/>
<gene>
    <name evidence="1" type="ORF">EJK54_0259</name>
</gene>
<protein>
    <submittedName>
        <fullName evidence="1">Uncharacterized protein</fullName>
    </submittedName>
</protein>